<accession>A0A3P6QTA8</accession>
<dbReference type="EMBL" id="UYRU01003442">
    <property type="protein sequence ID" value="VDK35814.1"/>
    <property type="molecule type" value="Genomic_DNA"/>
</dbReference>
<evidence type="ECO:0000313" key="2">
    <source>
        <dbReference type="EMBL" id="VDK35814.1"/>
    </source>
</evidence>
<proteinExistence type="predicted"/>
<reference evidence="2 3" key="1">
    <citation type="submission" date="2018-11" db="EMBL/GenBank/DDBJ databases">
        <authorList>
            <consortium name="Pathogen Informatics"/>
        </authorList>
    </citation>
    <scope>NUCLEOTIDE SEQUENCE [LARGE SCALE GENOMIC DNA]</scope>
</reference>
<evidence type="ECO:0000313" key="3">
    <source>
        <dbReference type="Proteomes" id="UP000281553"/>
    </source>
</evidence>
<sequence>MARLLVYFPYVVVQRKDDYVLVVASDILNYSINCMEEKNAKASEEAKPPAEPPKRKHNFQAAV</sequence>
<organism evidence="2 3">
    <name type="scientific">Dibothriocephalus latus</name>
    <name type="common">Fish tapeworm</name>
    <name type="synonym">Diphyllobothrium latum</name>
    <dbReference type="NCBI Taxonomy" id="60516"/>
    <lineage>
        <taxon>Eukaryota</taxon>
        <taxon>Metazoa</taxon>
        <taxon>Spiralia</taxon>
        <taxon>Lophotrochozoa</taxon>
        <taxon>Platyhelminthes</taxon>
        <taxon>Cestoda</taxon>
        <taxon>Eucestoda</taxon>
        <taxon>Diphyllobothriidea</taxon>
        <taxon>Diphyllobothriidae</taxon>
        <taxon>Dibothriocephalus</taxon>
    </lineage>
</organism>
<keyword evidence="3" id="KW-1185">Reference proteome</keyword>
<protein>
    <submittedName>
        <fullName evidence="2">Uncharacterized protein</fullName>
    </submittedName>
</protein>
<evidence type="ECO:0000256" key="1">
    <source>
        <dbReference type="SAM" id="MobiDB-lite"/>
    </source>
</evidence>
<gene>
    <name evidence="2" type="ORF">DILT_LOCUS716</name>
</gene>
<feature type="region of interest" description="Disordered" evidence="1">
    <location>
        <begin position="41"/>
        <end position="63"/>
    </location>
</feature>
<dbReference type="Proteomes" id="UP000281553">
    <property type="component" value="Unassembled WGS sequence"/>
</dbReference>
<dbReference type="AlphaFoldDB" id="A0A3P6QTA8"/>
<feature type="compositionally biased region" description="Basic residues" evidence="1">
    <location>
        <begin position="54"/>
        <end position="63"/>
    </location>
</feature>
<name>A0A3P6QTA8_DIBLA</name>